<dbReference type="SUPFAM" id="SSF56059">
    <property type="entry name" value="Glutathione synthetase ATP-binding domain-like"/>
    <property type="match status" value="1"/>
</dbReference>
<protein>
    <recommendedName>
        <fullName evidence="4">Teichuronopeptide biosynthesis TupA-like protein</fullName>
    </recommendedName>
</protein>
<feature type="region of interest" description="Disordered" evidence="1">
    <location>
        <begin position="1"/>
        <end position="46"/>
    </location>
</feature>
<comment type="caution">
    <text evidence="2">The sequence shown here is derived from an EMBL/GenBank/DDBJ whole genome shotgun (WGS) entry which is preliminary data.</text>
</comment>
<dbReference type="EMBL" id="JADAQT010000084">
    <property type="protein sequence ID" value="MBE1876356.1"/>
    <property type="molecule type" value="Genomic_DNA"/>
</dbReference>
<organism evidence="2 3">
    <name type="scientific">Myceligenerans pegani</name>
    <dbReference type="NCBI Taxonomy" id="2776917"/>
    <lineage>
        <taxon>Bacteria</taxon>
        <taxon>Bacillati</taxon>
        <taxon>Actinomycetota</taxon>
        <taxon>Actinomycetes</taxon>
        <taxon>Micrococcales</taxon>
        <taxon>Promicromonosporaceae</taxon>
        <taxon>Myceligenerans</taxon>
    </lineage>
</organism>
<dbReference type="Pfam" id="PF14305">
    <property type="entry name" value="ATPgrasp_TupA"/>
    <property type="match status" value="1"/>
</dbReference>
<sequence>MSRLVGERDAYRRRAEAAEQRSEAAERDAAAAASRAEEAERAVKQERRRVKIARERIRGLEAGTIPSFRKYLEAERRISAQGAKSSRTEWERAEESVDPRFALVQKLRGKALVQGRGVVLPAVYRTWETVDEIELSGLPEAFVLKSAGGATSHGVLPLRREGAAFRLISTDQVLSREDIVEHFRLKEARRRALAPYFAEEFLTGLSGSEILEDAKIYAFYGEIGQVLLRSVGSHGDATSVRFRYVDENGADLGAISRWRPVDPTVPVPASLPKMTEIARDLSKAAGVPFVRVDLYETERGVVFGEFTPRPGGLQDYVPSHDRKLGDMWERARLRLDADIARRIGPVPDASVALRQAAAG</sequence>
<evidence type="ECO:0000313" key="2">
    <source>
        <dbReference type="EMBL" id="MBE1876356.1"/>
    </source>
</evidence>
<evidence type="ECO:0008006" key="4">
    <source>
        <dbReference type="Google" id="ProtNLM"/>
    </source>
</evidence>
<reference evidence="2 3" key="1">
    <citation type="submission" date="2020-10" db="EMBL/GenBank/DDBJ databases">
        <title>Myceligenerans pegani sp. nov., an endophytic actinomycete isolated from Peganum harmala L. in Xinjiang, China.</title>
        <authorList>
            <person name="Xin L."/>
        </authorList>
    </citation>
    <scope>NUCLEOTIDE SEQUENCE [LARGE SCALE GENOMIC DNA]</scope>
    <source>
        <strain evidence="2 3">TRM65318</strain>
    </source>
</reference>
<evidence type="ECO:0000313" key="3">
    <source>
        <dbReference type="Proteomes" id="UP000625527"/>
    </source>
</evidence>
<keyword evidence="3" id="KW-1185">Reference proteome</keyword>
<name>A0ABR9MZB6_9MICO</name>
<accession>A0ABR9MZB6</accession>
<dbReference type="Proteomes" id="UP000625527">
    <property type="component" value="Unassembled WGS sequence"/>
</dbReference>
<proteinExistence type="predicted"/>
<dbReference type="RefSeq" id="WP_192862925.1">
    <property type="nucleotide sequence ID" value="NZ_JADAQT010000084.1"/>
</dbReference>
<evidence type="ECO:0000256" key="1">
    <source>
        <dbReference type="SAM" id="MobiDB-lite"/>
    </source>
</evidence>
<gene>
    <name evidence="2" type="ORF">IHE71_11625</name>
</gene>
<dbReference type="InterPro" id="IPR029465">
    <property type="entry name" value="ATPgrasp_TupA"/>
</dbReference>
<feature type="compositionally biased region" description="Basic and acidic residues" evidence="1">
    <location>
        <begin position="1"/>
        <end position="45"/>
    </location>
</feature>